<evidence type="ECO:0000256" key="13">
    <source>
        <dbReference type="ARBA" id="ARBA00022989"/>
    </source>
</evidence>
<dbReference type="PANTHER" id="PTHR24293:SF0">
    <property type="entry name" value="CYP46A1 PROTEIN-RELATED"/>
    <property type="match status" value="1"/>
</dbReference>
<dbReference type="CDD" id="cd20613">
    <property type="entry name" value="CYP46A1-like"/>
    <property type="match status" value="1"/>
</dbReference>
<comment type="catalytic activity">
    <reaction evidence="37">
        <text>7-dehydrocholesterol + reduced [NADPH--hemoprotein reductase] + O2 = cholesta-5,7-dien-3beta,24S-diol + oxidized [NADPH--hemoprotein reductase] + H2O + H(+)</text>
        <dbReference type="Rhea" id="RHEA:53244"/>
        <dbReference type="Rhea" id="RHEA-COMP:11964"/>
        <dbReference type="Rhea" id="RHEA-COMP:11965"/>
        <dbReference type="ChEBI" id="CHEBI:15377"/>
        <dbReference type="ChEBI" id="CHEBI:15378"/>
        <dbReference type="ChEBI" id="CHEBI:15379"/>
        <dbReference type="ChEBI" id="CHEBI:17759"/>
        <dbReference type="ChEBI" id="CHEBI:57618"/>
        <dbReference type="ChEBI" id="CHEBI:58210"/>
        <dbReference type="ChEBI" id="CHEBI:137061"/>
    </reaction>
    <physiologicalReaction direction="left-to-right" evidence="37">
        <dbReference type="Rhea" id="RHEA:53245"/>
    </physiologicalReaction>
</comment>
<keyword evidence="8 46" id="KW-0349">Heme</keyword>
<keyword evidence="11" id="KW-0256">Endoplasmic reticulum</keyword>
<evidence type="ECO:0000313" key="49">
    <source>
        <dbReference type="EnsemblMetazoa" id="XP_003726829"/>
    </source>
</evidence>
<dbReference type="AlphaFoldDB" id="A0A7M7GIV9"/>
<keyword evidence="21" id="KW-0753">Steroid metabolism</keyword>
<dbReference type="PRINTS" id="PR00385">
    <property type="entry name" value="P450"/>
</dbReference>
<comment type="catalytic activity">
    <reaction evidence="32">
        <text>testosterone + reduced [NADPH--hemoprotein reductase] + O2 = 6beta,17beta-dihydroxyandrost-4-en-3-one + oxidized [NADPH--hemoprotein reductase] + H2O + H(+)</text>
        <dbReference type="Rhea" id="RHEA:46296"/>
        <dbReference type="Rhea" id="RHEA-COMP:11964"/>
        <dbReference type="Rhea" id="RHEA-COMP:11965"/>
        <dbReference type="ChEBI" id="CHEBI:15377"/>
        <dbReference type="ChEBI" id="CHEBI:15378"/>
        <dbReference type="ChEBI" id="CHEBI:15379"/>
        <dbReference type="ChEBI" id="CHEBI:17347"/>
        <dbReference type="ChEBI" id="CHEBI:34477"/>
        <dbReference type="ChEBI" id="CHEBI:57618"/>
        <dbReference type="ChEBI" id="CHEBI:58210"/>
    </reaction>
    <physiologicalReaction direction="left-to-right" evidence="32">
        <dbReference type="Rhea" id="RHEA:46297"/>
    </physiologicalReaction>
</comment>
<evidence type="ECO:0000256" key="38">
    <source>
        <dbReference type="ARBA" id="ARBA00052074"/>
    </source>
</evidence>
<evidence type="ECO:0000256" key="43">
    <source>
        <dbReference type="ARBA" id="ARBA00077287"/>
    </source>
</evidence>
<evidence type="ECO:0000256" key="33">
    <source>
        <dbReference type="ARBA" id="ARBA00051527"/>
    </source>
</evidence>
<evidence type="ECO:0000256" key="22">
    <source>
        <dbReference type="ARBA" id="ARBA00023273"/>
    </source>
</evidence>
<feature type="transmembrane region" description="Helical" evidence="48">
    <location>
        <begin position="21"/>
        <end position="51"/>
    </location>
</feature>
<dbReference type="Pfam" id="PF00067">
    <property type="entry name" value="p450"/>
    <property type="match status" value="1"/>
</dbReference>
<dbReference type="GO" id="GO:0098794">
    <property type="term" value="C:postsynapse"/>
    <property type="evidence" value="ECO:0007669"/>
    <property type="project" value="UniProtKB-SubCell"/>
</dbReference>
<reference evidence="50" key="1">
    <citation type="submission" date="2015-02" db="EMBL/GenBank/DDBJ databases">
        <title>Genome sequencing for Strongylocentrotus purpuratus.</title>
        <authorList>
            <person name="Murali S."/>
            <person name="Liu Y."/>
            <person name="Vee V."/>
            <person name="English A."/>
            <person name="Wang M."/>
            <person name="Skinner E."/>
            <person name="Han Y."/>
            <person name="Muzny D.M."/>
            <person name="Worley K.C."/>
            <person name="Gibbs R.A."/>
        </authorList>
    </citation>
    <scope>NUCLEOTIDE SEQUENCE</scope>
</reference>
<comment type="cofactor">
    <cofactor evidence="1 46">
        <name>heme</name>
        <dbReference type="ChEBI" id="CHEBI:30413"/>
    </cofactor>
</comment>
<protein>
    <recommendedName>
        <fullName evidence="42">Cholesterol 24-hydroxylase</fullName>
        <ecNumber evidence="41">1.14.14.25</ecNumber>
    </recommendedName>
    <alternativeName>
        <fullName evidence="44">Cholesterol 24-monooxygenase</fullName>
    </alternativeName>
    <alternativeName>
        <fullName evidence="43">Cholesterol 24S-hydroxylase</fullName>
    </alternativeName>
    <alternativeName>
        <fullName evidence="45">Cytochrome P450 46A1</fullName>
    </alternativeName>
</protein>
<evidence type="ECO:0000256" key="40">
    <source>
        <dbReference type="ARBA" id="ARBA00054645"/>
    </source>
</evidence>
<reference evidence="49" key="2">
    <citation type="submission" date="2021-01" db="UniProtKB">
        <authorList>
            <consortium name="EnsemblMetazoa"/>
        </authorList>
    </citation>
    <scope>IDENTIFICATION</scope>
</reference>
<dbReference type="Proteomes" id="UP000007110">
    <property type="component" value="Unassembled WGS sequence"/>
</dbReference>
<evidence type="ECO:0000256" key="28">
    <source>
        <dbReference type="ARBA" id="ARBA00050430"/>
    </source>
</evidence>
<dbReference type="Gene3D" id="1.10.630.10">
    <property type="entry name" value="Cytochrome P450"/>
    <property type="match status" value="1"/>
</dbReference>
<dbReference type="OrthoDB" id="1470350at2759"/>
<evidence type="ECO:0000256" key="3">
    <source>
        <dbReference type="ARBA" id="ARBA00004279"/>
    </source>
</evidence>
<dbReference type="GO" id="GO:0005789">
    <property type="term" value="C:endoplasmic reticulum membrane"/>
    <property type="evidence" value="ECO:0007669"/>
    <property type="project" value="UniProtKB-SubCell"/>
</dbReference>
<proteinExistence type="inferred from homology"/>
<evidence type="ECO:0000256" key="1">
    <source>
        <dbReference type="ARBA" id="ARBA00001971"/>
    </source>
</evidence>
<keyword evidence="14 47" id="KW-0560">Oxidoreductase</keyword>
<evidence type="ECO:0000313" key="50">
    <source>
        <dbReference type="Proteomes" id="UP000007110"/>
    </source>
</evidence>
<dbReference type="SUPFAM" id="SSF48264">
    <property type="entry name" value="Cytochrome P450"/>
    <property type="match status" value="1"/>
</dbReference>
<evidence type="ECO:0000256" key="19">
    <source>
        <dbReference type="ARBA" id="ARBA00023136"/>
    </source>
</evidence>
<dbReference type="InParanoid" id="A0A7M7GIV9"/>
<dbReference type="PRINTS" id="PR00463">
    <property type="entry name" value="EP450I"/>
</dbReference>
<evidence type="ECO:0000256" key="20">
    <source>
        <dbReference type="ARBA" id="ARBA00023166"/>
    </source>
</evidence>
<feature type="binding site" description="axial binding residue" evidence="46">
    <location>
        <position position="476"/>
    </location>
    <ligand>
        <name>heme</name>
        <dbReference type="ChEBI" id="CHEBI:30413"/>
    </ligand>
    <ligandPart>
        <name>Fe</name>
        <dbReference type="ChEBI" id="CHEBI:18248"/>
    </ligandPart>
</feature>
<comment type="catalytic activity">
    <reaction evidence="29">
        <text>7-dehydrocholesterol + reduced [NADPH--hemoprotein reductase] + O2 = cholesta-5,7-dien-3beta,25-diol + oxidized [NADPH--hemoprotein reductase] + H2O + H(+)</text>
        <dbReference type="Rhea" id="RHEA:53240"/>
        <dbReference type="Rhea" id="RHEA-COMP:11964"/>
        <dbReference type="Rhea" id="RHEA-COMP:11965"/>
        <dbReference type="ChEBI" id="CHEBI:15377"/>
        <dbReference type="ChEBI" id="CHEBI:15378"/>
        <dbReference type="ChEBI" id="CHEBI:15379"/>
        <dbReference type="ChEBI" id="CHEBI:17759"/>
        <dbReference type="ChEBI" id="CHEBI:57618"/>
        <dbReference type="ChEBI" id="CHEBI:58210"/>
        <dbReference type="ChEBI" id="CHEBI:137057"/>
    </reaction>
    <physiologicalReaction direction="left-to-right" evidence="29">
        <dbReference type="Rhea" id="RHEA:53241"/>
    </physiologicalReaction>
</comment>
<dbReference type="GO" id="GO:0030425">
    <property type="term" value="C:dendrite"/>
    <property type="evidence" value="ECO:0007669"/>
    <property type="project" value="UniProtKB-SubCell"/>
</dbReference>
<evidence type="ECO:0000256" key="41">
    <source>
        <dbReference type="ARBA" id="ARBA00066440"/>
    </source>
</evidence>
<keyword evidence="22" id="KW-0966">Cell projection</keyword>
<dbReference type="InterPro" id="IPR039983">
    <property type="entry name" value="CYP46A1"/>
</dbReference>
<comment type="catalytic activity">
    <reaction evidence="39">
        <text>desmosterol + reduced [NADPH--hemoprotein reductase] + O2 = (24S)-25-epoxycholesterol + oxidized [NADPH--hemoprotein reductase] + H2O + H(+)</text>
        <dbReference type="Rhea" id="RHEA:53232"/>
        <dbReference type="Rhea" id="RHEA-COMP:11964"/>
        <dbReference type="Rhea" id="RHEA-COMP:11965"/>
        <dbReference type="ChEBI" id="CHEBI:15377"/>
        <dbReference type="ChEBI" id="CHEBI:15378"/>
        <dbReference type="ChEBI" id="CHEBI:15379"/>
        <dbReference type="ChEBI" id="CHEBI:17737"/>
        <dbReference type="ChEBI" id="CHEBI:41633"/>
        <dbReference type="ChEBI" id="CHEBI:57618"/>
        <dbReference type="ChEBI" id="CHEBI:58210"/>
    </reaction>
    <physiologicalReaction direction="left-to-right" evidence="39">
        <dbReference type="Rhea" id="RHEA:53233"/>
    </physiologicalReaction>
</comment>
<keyword evidence="19 48" id="KW-0472">Membrane</keyword>
<dbReference type="EnsemblMetazoa" id="XM_003726781">
    <property type="protein sequence ID" value="XP_003726829"/>
    <property type="gene ID" value="LOC574627"/>
</dbReference>
<evidence type="ECO:0000256" key="12">
    <source>
        <dbReference type="ARBA" id="ARBA00022848"/>
    </source>
</evidence>
<evidence type="ECO:0000256" key="25">
    <source>
        <dbReference type="ARBA" id="ARBA00049645"/>
    </source>
</evidence>
<sequence>MCMILGEYIIQYHHSIHIEAMGLFVVIVVYVLGLFACLLGIGLLVFVAAILRTEQKFSDLPGPKRDSFLFGNIFSIFEAKKKLGQPIGLIIYTLSQDHGPVFWIRVFARGHVFASAPEIVKELLLNSRHIKPQSFYKNFQYVFGARFMGNGLVSEINHEKWFHRRAIMNPAFRRKYLMGMMEKFNAESEKLCEHLRDKADGRNEVEMLNELNNVTLDVIANVSFSMTTGAVGDPSCPFPAAVTLGLRGMQTIIDKPWYSFDPRSESRKTRQETREAVNLIRETGRQQIEERIAARQRGDHVPNDILTVILDCANDLVGDKDFQMENMIDEFVTIFFAGQETTSNLLAFTIQQLGRNPDVAKKVQAEVDEVLGQKPYVEYDDLAKLEYMMRVFKETLRLYPPVIGTTRVTAHPVIYKDMTIPAGVSVSVLSVVMSRMEEYFDDPLLFNPDRFKPQEDENLPRHFYAYIPFSVGQRSCIGQQFAMIEARVILGKLLQRFEFHLNQSQRLDMLDELTLKPLDKCKNYLTLRA</sequence>
<evidence type="ECO:0000256" key="10">
    <source>
        <dbReference type="ARBA" id="ARBA00022723"/>
    </source>
</evidence>
<keyword evidence="13 48" id="KW-1133">Transmembrane helix</keyword>
<comment type="catalytic activity">
    <reaction evidence="30">
        <text>cholesterol + reduced [NADPH--hemoprotein reductase] + O2 = (24S)-hydroxycholesterol + oxidized [NADPH--hemoprotein reductase] + H2O + H(+)</text>
        <dbReference type="Rhea" id="RHEA:22716"/>
        <dbReference type="Rhea" id="RHEA-COMP:11964"/>
        <dbReference type="Rhea" id="RHEA-COMP:11965"/>
        <dbReference type="ChEBI" id="CHEBI:15377"/>
        <dbReference type="ChEBI" id="CHEBI:15378"/>
        <dbReference type="ChEBI" id="CHEBI:15379"/>
        <dbReference type="ChEBI" id="CHEBI:16113"/>
        <dbReference type="ChEBI" id="CHEBI:34310"/>
        <dbReference type="ChEBI" id="CHEBI:57618"/>
        <dbReference type="ChEBI" id="CHEBI:58210"/>
        <dbReference type="EC" id="1.14.14.25"/>
    </reaction>
    <physiologicalReaction direction="left-to-right" evidence="30">
        <dbReference type="Rhea" id="RHEA:22717"/>
    </physiologicalReaction>
</comment>
<comment type="subcellular location">
    <subcellularLocation>
        <location evidence="3">Cell projection</location>
        <location evidence="3">Dendrite</location>
    </subcellularLocation>
    <subcellularLocation>
        <location evidence="4">Endoplasmic reticulum membrane</location>
        <topology evidence="4">Single-pass membrane protein</topology>
    </subcellularLocation>
    <subcellularLocation>
        <location evidence="2">Microsome membrane</location>
        <topology evidence="2">Single-pass membrane protein</topology>
    </subcellularLocation>
    <subcellularLocation>
        <location evidence="24">Postsynapse</location>
    </subcellularLocation>
    <subcellularLocation>
        <location evidence="23">Presynapse</location>
    </subcellularLocation>
</comment>
<keyword evidence="18" id="KW-0443">Lipid metabolism</keyword>
<evidence type="ECO:0000256" key="31">
    <source>
        <dbReference type="ARBA" id="ARBA00051188"/>
    </source>
</evidence>
<comment type="catalytic activity">
    <reaction evidence="35">
        <text>cholestanol + reduced [NADPH--hemoprotein reductase] + O2 = (24S)-hydroxycholestanol + oxidized [NADPH--hemoprotein reductase] + H2O + H(+)</text>
        <dbReference type="Rhea" id="RHEA:53808"/>
        <dbReference type="Rhea" id="RHEA-COMP:11964"/>
        <dbReference type="Rhea" id="RHEA-COMP:11965"/>
        <dbReference type="ChEBI" id="CHEBI:15377"/>
        <dbReference type="ChEBI" id="CHEBI:15378"/>
        <dbReference type="ChEBI" id="CHEBI:15379"/>
        <dbReference type="ChEBI" id="CHEBI:57618"/>
        <dbReference type="ChEBI" id="CHEBI:58210"/>
        <dbReference type="ChEBI" id="CHEBI:86570"/>
        <dbReference type="ChEBI" id="CHEBI:137687"/>
    </reaction>
    <physiologicalReaction direction="left-to-right" evidence="35">
        <dbReference type="Rhea" id="RHEA:53809"/>
    </physiologicalReaction>
</comment>
<evidence type="ECO:0000256" key="17">
    <source>
        <dbReference type="ARBA" id="ARBA00023033"/>
    </source>
</evidence>
<evidence type="ECO:0000256" key="14">
    <source>
        <dbReference type="ARBA" id="ARBA00023002"/>
    </source>
</evidence>
<keyword evidence="50" id="KW-1185">Reference proteome</keyword>
<evidence type="ECO:0000256" key="29">
    <source>
        <dbReference type="ARBA" id="ARBA00050696"/>
    </source>
</evidence>
<comment type="catalytic activity">
    <reaction evidence="31">
        <text>testosterone + reduced [NADPH--hemoprotein reductase] + O2 = 16beta,17beta-dihydroxyandrost-4-en-3-one + oxidized [NADPH--hemoprotein reductase] + H2O + H(+)</text>
        <dbReference type="Rhea" id="RHEA:46304"/>
        <dbReference type="Rhea" id="RHEA-COMP:11964"/>
        <dbReference type="Rhea" id="RHEA-COMP:11965"/>
        <dbReference type="ChEBI" id="CHEBI:15377"/>
        <dbReference type="ChEBI" id="CHEBI:15378"/>
        <dbReference type="ChEBI" id="CHEBI:15379"/>
        <dbReference type="ChEBI" id="CHEBI:17347"/>
        <dbReference type="ChEBI" id="CHEBI:57618"/>
        <dbReference type="ChEBI" id="CHEBI:58210"/>
        <dbReference type="ChEBI" id="CHEBI:83027"/>
    </reaction>
    <physiologicalReaction direction="left-to-right" evidence="31">
        <dbReference type="Rhea" id="RHEA:46305"/>
    </physiologicalReaction>
</comment>
<evidence type="ECO:0000256" key="15">
    <source>
        <dbReference type="ARBA" id="ARBA00023004"/>
    </source>
</evidence>
<evidence type="ECO:0000256" key="23">
    <source>
        <dbReference type="ARBA" id="ARBA00034106"/>
    </source>
</evidence>
<comment type="catalytic activity">
    <reaction evidence="28">
        <text>(24S)-hydroxycholesterol + reduced [NADPH--hemoprotein reductase] + O2 = 24S,25-dihydroxycholesterol + oxidized [NADPH--hemoprotein reductase] + H2O + H(+)</text>
        <dbReference type="Rhea" id="RHEA:46384"/>
        <dbReference type="Rhea" id="RHEA-COMP:11964"/>
        <dbReference type="Rhea" id="RHEA-COMP:11965"/>
        <dbReference type="ChEBI" id="CHEBI:15377"/>
        <dbReference type="ChEBI" id="CHEBI:15378"/>
        <dbReference type="ChEBI" id="CHEBI:15379"/>
        <dbReference type="ChEBI" id="CHEBI:34310"/>
        <dbReference type="ChEBI" id="CHEBI:57618"/>
        <dbReference type="ChEBI" id="CHEBI:58210"/>
        <dbReference type="ChEBI" id="CHEBI:86074"/>
    </reaction>
    <physiologicalReaction direction="left-to-right" evidence="28">
        <dbReference type="Rhea" id="RHEA:46385"/>
    </physiologicalReaction>
</comment>
<comment type="function">
    <text evidence="40">P450 monooxygenase that plays a major role in cholesterol homeostasis in the brain. Primarily catalyzes the hydroxylation (with S stereochemistry) at C-24 of cholesterol side chain, triggering cholesterol diffusion out of neurons and its further degradation. By promoting constant cholesterol elimination in neurons, may activate the mevalonate pathway and coordinate the synthesis of new cholesterol and nonsterol isoprenoids involved in synaptic activity and learning. Further hydroxylates cholesterol derivatives and hormone steroids on both the ring and side chain of these molecules, converting them into active oxysterols involved in lipid signaling and biosynthesis. Acts as an epoxidase converting cholesta-5,24-dien-3beta-ol/desmosterol into (24S),25-epoxycholesterol, an abundant lipid ligand of nuclear NR1H2 and NR1H3 receptors shown to promote neurogenesis in developing brain. May also catalyze the oxidative metabolism of xenobiotics, such as clotrimazole.</text>
</comment>
<evidence type="ECO:0000256" key="37">
    <source>
        <dbReference type="ARBA" id="ARBA00051817"/>
    </source>
</evidence>
<keyword evidence="12" id="KW-0492">Microsome</keyword>
<dbReference type="InterPro" id="IPR002401">
    <property type="entry name" value="Cyt_P450_E_grp-I"/>
</dbReference>
<evidence type="ECO:0000256" key="44">
    <source>
        <dbReference type="ARBA" id="ARBA00079170"/>
    </source>
</evidence>
<evidence type="ECO:0000256" key="8">
    <source>
        <dbReference type="ARBA" id="ARBA00022617"/>
    </source>
</evidence>
<evidence type="ECO:0000256" key="11">
    <source>
        <dbReference type="ARBA" id="ARBA00022824"/>
    </source>
</evidence>
<dbReference type="FunCoup" id="A0A7M7GIV9">
    <property type="interactions" value="219"/>
</dbReference>
<keyword evidence="9 48" id="KW-0812">Transmembrane</keyword>
<dbReference type="PROSITE" id="PS00086">
    <property type="entry name" value="CYTOCHROME_P450"/>
    <property type="match status" value="1"/>
</dbReference>
<evidence type="ECO:0000256" key="9">
    <source>
        <dbReference type="ARBA" id="ARBA00022692"/>
    </source>
</evidence>
<keyword evidence="16" id="KW-0770">Synapse</keyword>
<keyword evidence="17 47" id="KW-0503">Monooxygenase</keyword>
<comment type="similarity">
    <text evidence="6 47">Belongs to the cytochrome P450 family.</text>
</comment>
<keyword evidence="15 46" id="KW-0408">Iron</keyword>
<dbReference type="InterPro" id="IPR036396">
    <property type="entry name" value="Cyt_P450_sf"/>
</dbReference>
<comment type="catalytic activity">
    <reaction evidence="26">
        <text>desmosterol + reduced [NADPH--hemoprotein reductase] + O2 = (24Z),26-hydroxydesmosterol + oxidized [NADPH--hemoprotein reductase] + H2O + H(+)</text>
        <dbReference type="Rhea" id="RHEA:53236"/>
        <dbReference type="Rhea" id="RHEA-COMP:11964"/>
        <dbReference type="Rhea" id="RHEA-COMP:11965"/>
        <dbReference type="ChEBI" id="CHEBI:15377"/>
        <dbReference type="ChEBI" id="CHEBI:15378"/>
        <dbReference type="ChEBI" id="CHEBI:15379"/>
        <dbReference type="ChEBI" id="CHEBI:17737"/>
        <dbReference type="ChEBI" id="CHEBI:57618"/>
        <dbReference type="ChEBI" id="CHEBI:58210"/>
        <dbReference type="ChEBI" id="CHEBI:137053"/>
    </reaction>
    <physiologicalReaction direction="left-to-right" evidence="26">
        <dbReference type="Rhea" id="RHEA:53237"/>
    </physiologicalReaction>
</comment>
<accession>A0A7M7GIV9</accession>
<name>A0A7M7GIV9_STRPU</name>
<dbReference type="RefSeq" id="XP_003726829.1">
    <property type="nucleotide sequence ID" value="XM_003726781.3"/>
</dbReference>
<evidence type="ECO:0000256" key="39">
    <source>
        <dbReference type="ARBA" id="ARBA00052870"/>
    </source>
</evidence>
<comment type="catalytic activity">
    <reaction evidence="38">
        <text>progesterone + reduced [NADPH--hemoprotein reductase] + O2 = 17alpha-hydroxyprogesterone + oxidized [NADPH--hemoprotein reductase] + H2O + H(+)</text>
        <dbReference type="Rhea" id="RHEA:46308"/>
        <dbReference type="Rhea" id="RHEA-COMP:11964"/>
        <dbReference type="Rhea" id="RHEA-COMP:11965"/>
        <dbReference type="ChEBI" id="CHEBI:15377"/>
        <dbReference type="ChEBI" id="CHEBI:15378"/>
        <dbReference type="ChEBI" id="CHEBI:15379"/>
        <dbReference type="ChEBI" id="CHEBI:17026"/>
        <dbReference type="ChEBI" id="CHEBI:17252"/>
        <dbReference type="ChEBI" id="CHEBI:57618"/>
        <dbReference type="ChEBI" id="CHEBI:58210"/>
    </reaction>
    <physiologicalReaction direction="left-to-right" evidence="38">
        <dbReference type="Rhea" id="RHEA:46309"/>
    </physiologicalReaction>
</comment>
<dbReference type="OMA" id="WKHQRRT"/>
<dbReference type="FunFam" id="1.10.630.10:FF:000031">
    <property type="entry name" value="cholesterol 24-hydroxylase isoform X2"/>
    <property type="match status" value="1"/>
</dbReference>
<dbReference type="GO" id="GO:0005506">
    <property type="term" value="F:iron ion binding"/>
    <property type="evidence" value="ECO:0007669"/>
    <property type="project" value="InterPro"/>
</dbReference>
<evidence type="ECO:0000256" key="4">
    <source>
        <dbReference type="ARBA" id="ARBA00004389"/>
    </source>
</evidence>
<evidence type="ECO:0000256" key="45">
    <source>
        <dbReference type="ARBA" id="ARBA00080170"/>
    </source>
</evidence>
<comment type="pathway">
    <text evidence="25">Steroid metabolism; cholesterol degradation.</text>
</comment>
<evidence type="ECO:0000256" key="42">
    <source>
        <dbReference type="ARBA" id="ARBA00068948"/>
    </source>
</evidence>
<comment type="pathway">
    <text evidence="5">Lipid metabolism; C21-steroid hormone metabolism.</text>
</comment>
<evidence type="ECO:0000256" key="47">
    <source>
        <dbReference type="RuleBase" id="RU000461"/>
    </source>
</evidence>
<keyword evidence="20" id="KW-1207">Sterol metabolism</keyword>
<evidence type="ECO:0000256" key="2">
    <source>
        <dbReference type="ARBA" id="ARBA00004111"/>
    </source>
</evidence>
<comment type="catalytic activity">
    <reaction evidence="34">
        <text>7alpha-hydroxycholesterol + reduced [NADPH--hemoprotein reductase] + O2 = (24S)-7alpha-dihydroxycholesterol + oxidized [NADPH--hemoprotein reductase] + H2O + H(+)</text>
        <dbReference type="Rhea" id="RHEA:46380"/>
        <dbReference type="Rhea" id="RHEA-COMP:11964"/>
        <dbReference type="Rhea" id="RHEA-COMP:11965"/>
        <dbReference type="ChEBI" id="CHEBI:15377"/>
        <dbReference type="ChEBI" id="CHEBI:15378"/>
        <dbReference type="ChEBI" id="CHEBI:15379"/>
        <dbReference type="ChEBI" id="CHEBI:17500"/>
        <dbReference type="ChEBI" id="CHEBI:37640"/>
        <dbReference type="ChEBI" id="CHEBI:57618"/>
        <dbReference type="ChEBI" id="CHEBI:58210"/>
    </reaction>
    <physiologicalReaction direction="left-to-right" evidence="34">
        <dbReference type="Rhea" id="RHEA:46381"/>
    </physiologicalReaction>
</comment>
<dbReference type="GeneID" id="574627"/>
<evidence type="ECO:0000256" key="34">
    <source>
        <dbReference type="ARBA" id="ARBA00051606"/>
    </source>
</evidence>
<keyword evidence="10 46" id="KW-0479">Metal-binding</keyword>
<evidence type="ECO:0000256" key="6">
    <source>
        <dbReference type="ARBA" id="ARBA00010617"/>
    </source>
</evidence>
<dbReference type="PANTHER" id="PTHR24293">
    <property type="entry name" value="CYTOCHROME P450 FAMILY 46 SUBFAMILY A"/>
    <property type="match status" value="1"/>
</dbReference>
<comment type="catalytic activity">
    <reaction evidence="36">
        <text>(24S)-hydroxycholesterol + reduced [NADPH--hemoprotein reductase] + O2 = (24S,25R)-24,26-dihydroxycholesterol + oxidized [NADPH--hemoprotein reductase] + H2O + H(+)</text>
        <dbReference type="Rhea" id="RHEA:46388"/>
        <dbReference type="Rhea" id="RHEA-COMP:11964"/>
        <dbReference type="Rhea" id="RHEA-COMP:11965"/>
        <dbReference type="ChEBI" id="CHEBI:15377"/>
        <dbReference type="ChEBI" id="CHEBI:15378"/>
        <dbReference type="ChEBI" id="CHEBI:15379"/>
        <dbReference type="ChEBI" id="CHEBI:34310"/>
        <dbReference type="ChEBI" id="CHEBI:57618"/>
        <dbReference type="ChEBI" id="CHEBI:58210"/>
        <dbReference type="ChEBI" id="CHEBI:86165"/>
    </reaction>
    <physiologicalReaction direction="left-to-right" evidence="36">
        <dbReference type="Rhea" id="RHEA:46389"/>
    </physiologicalReaction>
</comment>
<evidence type="ECO:0000256" key="26">
    <source>
        <dbReference type="ARBA" id="ARBA00050139"/>
    </source>
</evidence>
<comment type="catalytic activity">
    <reaction evidence="27">
        <text>testosterone + reduced [NADPH--hemoprotein reductase] + O2 = 2-hydroxytestosterone + oxidized [NADPH--hemoprotein reductase] + H2O + H(+)</text>
        <dbReference type="Rhea" id="RHEA:46300"/>
        <dbReference type="Rhea" id="RHEA-COMP:11964"/>
        <dbReference type="Rhea" id="RHEA-COMP:11965"/>
        <dbReference type="ChEBI" id="CHEBI:15377"/>
        <dbReference type="ChEBI" id="CHEBI:15378"/>
        <dbReference type="ChEBI" id="CHEBI:15379"/>
        <dbReference type="ChEBI" id="CHEBI:17347"/>
        <dbReference type="ChEBI" id="CHEBI:57618"/>
        <dbReference type="ChEBI" id="CHEBI:58210"/>
        <dbReference type="ChEBI" id="CHEBI:86013"/>
    </reaction>
    <physiologicalReaction direction="left-to-right" evidence="27">
        <dbReference type="Rhea" id="RHEA:46301"/>
    </physiologicalReaction>
</comment>
<dbReference type="EC" id="1.14.14.25" evidence="41"/>
<keyword evidence="7" id="KW-0153">Cholesterol metabolism</keyword>
<evidence type="ECO:0000256" key="16">
    <source>
        <dbReference type="ARBA" id="ARBA00023018"/>
    </source>
</evidence>
<evidence type="ECO:0000256" key="24">
    <source>
        <dbReference type="ARBA" id="ARBA00034110"/>
    </source>
</evidence>
<dbReference type="KEGG" id="spu:574627"/>
<evidence type="ECO:0000256" key="27">
    <source>
        <dbReference type="ARBA" id="ARBA00050344"/>
    </source>
</evidence>
<evidence type="ECO:0000256" key="30">
    <source>
        <dbReference type="ARBA" id="ARBA00050991"/>
    </source>
</evidence>
<evidence type="ECO:0000256" key="35">
    <source>
        <dbReference type="ARBA" id="ARBA00051748"/>
    </source>
</evidence>
<evidence type="ECO:0000256" key="18">
    <source>
        <dbReference type="ARBA" id="ARBA00023098"/>
    </source>
</evidence>
<organism evidence="49 50">
    <name type="scientific">Strongylocentrotus purpuratus</name>
    <name type="common">Purple sea urchin</name>
    <dbReference type="NCBI Taxonomy" id="7668"/>
    <lineage>
        <taxon>Eukaryota</taxon>
        <taxon>Metazoa</taxon>
        <taxon>Echinodermata</taxon>
        <taxon>Eleutherozoa</taxon>
        <taxon>Echinozoa</taxon>
        <taxon>Echinoidea</taxon>
        <taxon>Euechinoidea</taxon>
        <taxon>Echinacea</taxon>
        <taxon>Camarodonta</taxon>
        <taxon>Echinidea</taxon>
        <taxon>Strongylocentrotidae</taxon>
        <taxon>Strongylocentrotus</taxon>
    </lineage>
</organism>
<dbReference type="GO" id="GO:0006707">
    <property type="term" value="P:cholesterol catabolic process"/>
    <property type="evidence" value="ECO:0000318"/>
    <property type="project" value="GO_Central"/>
</dbReference>
<evidence type="ECO:0000256" key="21">
    <source>
        <dbReference type="ARBA" id="ARBA00023221"/>
    </source>
</evidence>
<dbReference type="GO" id="GO:0098793">
    <property type="term" value="C:presynapse"/>
    <property type="evidence" value="ECO:0007669"/>
    <property type="project" value="UniProtKB-SubCell"/>
</dbReference>
<dbReference type="InterPro" id="IPR017972">
    <property type="entry name" value="Cyt_P450_CS"/>
</dbReference>
<dbReference type="GO" id="GO:0033781">
    <property type="term" value="F:cholesterol 24-hydroxylase activity"/>
    <property type="evidence" value="ECO:0000318"/>
    <property type="project" value="GO_Central"/>
</dbReference>
<comment type="catalytic activity">
    <reaction evidence="33">
        <text>4beta-hydroxycholesterol + reduced [NADPH--hemoprotein reductase] + O2 = 4beta,24S-dihydroxycholesterol + oxidized [NADPH--hemoprotein reductase] + H2O + H(+)</text>
        <dbReference type="Rhea" id="RHEA:46392"/>
        <dbReference type="Rhea" id="RHEA-COMP:11964"/>
        <dbReference type="Rhea" id="RHEA-COMP:11965"/>
        <dbReference type="ChEBI" id="CHEBI:15377"/>
        <dbReference type="ChEBI" id="CHEBI:15378"/>
        <dbReference type="ChEBI" id="CHEBI:15379"/>
        <dbReference type="ChEBI" id="CHEBI:57618"/>
        <dbReference type="ChEBI" id="CHEBI:58210"/>
        <dbReference type="ChEBI" id="CHEBI:85778"/>
        <dbReference type="ChEBI" id="CHEBI:86087"/>
    </reaction>
    <physiologicalReaction direction="left-to-right" evidence="33">
        <dbReference type="Rhea" id="RHEA:46393"/>
    </physiologicalReaction>
</comment>
<dbReference type="InterPro" id="IPR001128">
    <property type="entry name" value="Cyt_P450"/>
</dbReference>
<evidence type="ECO:0000256" key="5">
    <source>
        <dbReference type="ARBA" id="ARBA00005108"/>
    </source>
</evidence>
<evidence type="ECO:0000256" key="7">
    <source>
        <dbReference type="ARBA" id="ARBA00022548"/>
    </source>
</evidence>
<evidence type="ECO:0000256" key="36">
    <source>
        <dbReference type="ARBA" id="ARBA00051763"/>
    </source>
</evidence>
<dbReference type="GO" id="GO:0020037">
    <property type="term" value="F:heme binding"/>
    <property type="evidence" value="ECO:0000318"/>
    <property type="project" value="GO_Central"/>
</dbReference>
<evidence type="ECO:0000256" key="48">
    <source>
        <dbReference type="SAM" id="Phobius"/>
    </source>
</evidence>
<evidence type="ECO:0000256" key="32">
    <source>
        <dbReference type="ARBA" id="ARBA00051503"/>
    </source>
</evidence>
<evidence type="ECO:0000256" key="46">
    <source>
        <dbReference type="PIRSR" id="PIRSR602401-1"/>
    </source>
</evidence>